<dbReference type="GO" id="GO:0004853">
    <property type="term" value="F:uroporphyrinogen decarboxylase activity"/>
    <property type="evidence" value="ECO:0007669"/>
    <property type="project" value="InterPro"/>
</dbReference>
<dbReference type="InterPro" id="IPR052024">
    <property type="entry name" value="Methanogen_methyltrans"/>
</dbReference>
<dbReference type="PANTHER" id="PTHR47099:SF1">
    <property type="entry name" value="METHYLCOBAMIDE:COM METHYLTRANSFERASE MTBA"/>
    <property type="match status" value="1"/>
</dbReference>
<feature type="domain" description="Uroporphyrinogen decarboxylase (URO-D)" evidence="1">
    <location>
        <begin position="169"/>
        <end position="365"/>
    </location>
</feature>
<organism evidence="2 3">
    <name type="scientific">Acetonema longum DSM 6540</name>
    <dbReference type="NCBI Taxonomy" id="1009370"/>
    <lineage>
        <taxon>Bacteria</taxon>
        <taxon>Bacillati</taxon>
        <taxon>Bacillota</taxon>
        <taxon>Negativicutes</taxon>
        <taxon>Acetonemataceae</taxon>
        <taxon>Acetonema</taxon>
    </lineage>
</organism>
<evidence type="ECO:0000259" key="1">
    <source>
        <dbReference type="Pfam" id="PF01208"/>
    </source>
</evidence>
<dbReference type="OrthoDB" id="1914371at2"/>
<dbReference type="eggNOG" id="COG0407">
    <property type="taxonomic scope" value="Bacteria"/>
</dbReference>
<dbReference type="GO" id="GO:0006779">
    <property type="term" value="P:porphyrin-containing compound biosynthetic process"/>
    <property type="evidence" value="ECO:0007669"/>
    <property type="project" value="InterPro"/>
</dbReference>
<comment type="caution">
    <text evidence="2">The sequence shown here is derived from an EMBL/GenBank/DDBJ whole genome shotgun (WGS) entry which is preliminary data.</text>
</comment>
<proteinExistence type="predicted"/>
<dbReference type="SUPFAM" id="SSF51726">
    <property type="entry name" value="UROD/MetE-like"/>
    <property type="match status" value="1"/>
</dbReference>
<dbReference type="Gene3D" id="3.20.20.210">
    <property type="match status" value="1"/>
</dbReference>
<dbReference type="Proteomes" id="UP000003240">
    <property type="component" value="Unassembled WGS sequence"/>
</dbReference>
<evidence type="ECO:0000313" key="3">
    <source>
        <dbReference type="Proteomes" id="UP000003240"/>
    </source>
</evidence>
<dbReference type="EMBL" id="AFGF01000205">
    <property type="protein sequence ID" value="EGO62522.1"/>
    <property type="molecule type" value="Genomic_DNA"/>
</dbReference>
<accession>F7NN56</accession>
<dbReference type="InterPro" id="IPR000257">
    <property type="entry name" value="Uroporphyrinogen_deCOase"/>
</dbReference>
<dbReference type="PANTHER" id="PTHR47099">
    <property type="entry name" value="METHYLCOBAMIDE:COM METHYLTRANSFERASE MTBA"/>
    <property type="match status" value="1"/>
</dbReference>
<name>F7NN56_9FIRM</name>
<keyword evidence="3" id="KW-1185">Reference proteome</keyword>
<protein>
    <submittedName>
        <fullName evidence="2">Putative uroporphyrinogen-III decarboxylase-like protein</fullName>
    </submittedName>
</protein>
<dbReference type="RefSeq" id="WP_004098334.1">
    <property type="nucleotide sequence ID" value="NZ_AFGF01000205.1"/>
</dbReference>
<reference evidence="2 3" key="1">
    <citation type="journal article" date="2011" name="EMBO J.">
        <title>Structural diversity of bacterial flagellar motors.</title>
        <authorList>
            <person name="Chen S."/>
            <person name="Beeby M."/>
            <person name="Murphy G.E."/>
            <person name="Leadbetter J.R."/>
            <person name="Hendrixson D.R."/>
            <person name="Briegel A."/>
            <person name="Li Z."/>
            <person name="Shi J."/>
            <person name="Tocheva E.I."/>
            <person name="Muller A."/>
            <person name="Dobro M.J."/>
            <person name="Jensen G.J."/>
        </authorList>
    </citation>
    <scope>NUCLEOTIDE SEQUENCE [LARGE SCALE GENOMIC DNA]</scope>
    <source>
        <strain evidence="2 3">DSM 6540</strain>
    </source>
</reference>
<dbReference type="InterPro" id="IPR038071">
    <property type="entry name" value="UROD/MetE-like_sf"/>
</dbReference>
<dbReference type="STRING" id="1009370.ALO_17696"/>
<gene>
    <name evidence="2" type="ORF">ALO_17696</name>
</gene>
<dbReference type="AlphaFoldDB" id="F7NN56"/>
<sequence>MKTNQELLQERKDRLKKAITFQKTDRTPVILTGDAFCARHVGMKLSEFCSDMKASHRAIFASIRALGDVDGTGGTFAAATMFPLMFYTRIKLPGRELPDDTPWQLDEREMMTVEDYDTILKRGWSTFSRDYLTNRLGIDVDCLSAQLADVPQFMKNFEDAGYLVYTPSASITVNEYLSGGRSFPKFMRDLFKMPDKVEAVLDLILEESLTALRAQIRACKPLVAFISPARGASQFYSPKLWERFVWKYLKAAAEAIIEEGAVADLHIDGNWERDLAFFKQLPKQKCIFESDSATDIYKVREALGDHMCIKGDVPAALLALGTPDDVYNYCSGLIKDMGPGFILASGCTIPPNAPVENVKAMVAAAVGK</sequence>
<dbReference type="Pfam" id="PF01208">
    <property type="entry name" value="URO-D"/>
    <property type="match status" value="1"/>
</dbReference>
<evidence type="ECO:0000313" key="2">
    <source>
        <dbReference type="EMBL" id="EGO62522.1"/>
    </source>
</evidence>